<proteinExistence type="predicted"/>
<organism evidence="1 2">
    <name type="scientific">Cloeon dipterum</name>
    <dbReference type="NCBI Taxonomy" id="197152"/>
    <lineage>
        <taxon>Eukaryota</taxon>
        <taxon>Metazoa</taxon>
        <taxon>Ecdysozoa</taxon>
        <taxon>Arthropoda</taxon>
        <taxon>Hexapoda</taxon>
        <taxon>Insecta</taxon>
        <taxon>Pterygota</taxon>
        <taxon>Palaeoptera</taxon>
        <taxon>Ephemeroptera</taxon>
        <taxon>Pisciforma</taxon>
        <taxon>Baetidae</taxon>
        <taxon>Cloeon</taxon>
    </lineage>
</organism>
<name>A0A8S1BZD8_9INSE</name>
<accession>A0A8S1BZD8</accession>
<dbReference type="EMBL" id="CADEPI010000005">
    <property type="protein sequence ID" value="CAB3361021.1"/>
    <property type="molecule type" value="Genomic_DNA"/>
</dbReference>
<dbReference type="Proteomes" id="UP000494165">
    <property type="component" value="Unassembled WGS sequence"/>
</dbReference>
<gene>
    <name evidence="1" type="ORF">CLODIP_2_CD11471</name>
</gene>
<sequence>MLLGMLHAPRRQSTRQHEQRFDWLKMPAPANVLHIARRSGRLGTVPVFATGATSMQVSIVVVDVPTAEEKEKQWPPQFGREVAGPIRGTAVGQFAKVMGSAPSN</sequence>
<protein>
    <submittedName>
        <fullName evidence="1">Uncharacterized protein</fullName>
    </submittedName>
</protein>
<keyword evidence="2" id="KW-1185">Reference proteome</keyword>
<comment type="caution">
    <text evidence="1">The sequence shown here is derived from an EMBL/GenBank/DDBJ whole genome shotgun (WGS) entry which is preliminary data.</text>
</comment>
<evidence type="ECO:0000313" key="2">
    <source>
        <dbReference type="Proteomes" id="UP000494165"/>
    </source>
</evidence>
<evidence type="ECO:0000313" key="1">
    <source>
        <dbReference type="EMBL" id="CAB3361021.1"/>
    </source>
</evidence>
<dbReference type="AlphaFoldDB" id="A0A8S1BZD8"/>
<reference evidence="1 2" key="1">
    <citation type="submission" date="2020-04" db="EMBL/GenBank/DDBJ databases">
        <authorList>
            <person name="Alioto T."/>
            <person name="Alioto T."/>
            <person name="Gomez Garrido J."/>
        </authorList>
    </citation>
    <scope>NUCLEOTIDE SEQUENCE [LARGE SCALE GENOMIC DNA]</scope>
</reference>